<evidence type="ECO:0000313" key="18">
    <source>
        <dbReference type="EMBL" id="PAU82221.1"/>
    </source>
</evidence>
<keyword evidence="8 14" id="KW-0547">Nucleotide-binding</keyword>
<dbReference type="EC" id="2.7.13.3" evidence="14"/>
<proteinExistence type="predicted"/>
<name>A0A2A2F9N9_9GAMM</name>
<dbReference type="RefSeq" id="WP_095616316.1">
    <property type="nucleotide sequence ID" value="NZ_NSKD01000001.1"/>
</dbReference>
<dbReference type="Proteomes" id="UP000218896">
    <property type="component" value="Unassembled WGS sequence"/>
</dbReference>
<evidence type="ECO:0000256" key="4">
    <source>
        <dbReference type="ARBA" id="ARBA00022519"/>
    </source>
</evidence>
<dbReference type="SMART" id="SM00387">
    <property type="entry name" value="HATPase_c"/>
    <property type="match status" value="1"/>
</dbReference>
<keyword evidence="3 14" id="KW-1003">Cell membrane</keyword>
<evidence type="ECO:0000256" key="3">
    <source>
        <dbReference type="ARBA" id="ARBA00022475"/>
    </source>
</evidence>
<protein>
    <recommendedName>
        <fullName evidence="14">Sensor protein</fullName>
        <ecNumber evidence="14">2.7.13.3</ecNumber>
    </recommendedName>
</protein>
<dbReference type="SUPFAM" id="SSF55874">
    <property type="entry name" value="ATPase domain of HSP90 chaperone/DNA topoisomerase II/histidine kinase"/>
    <property type="match status" value="1"/>
</dbReference>
<dbReference type="SMART" id="SM00304">
    <property type="entry name" value="HAMP"/>
    <property type="match status" value="1"/>
</dbReference>
<dbReference type="Gene3D" id="3.30.565.10">
    <property type="entry name" value="Histidine kinase-like ATPase, C-terminal domain"/>
    <property type="match status" value="1"/>
</dbReference>
<feature type="domain" description="HAMP" evidence="17">
    <location>
        <begin position="181"/>
        <end position="233"/>
    </location>
</feature>
<comment type="subcellular location">
    <subcellularLocation>
        <location evidence="2">Cell inner membrane</location>
        <topology evidence="2">Multi-pass membrane protein</topology>
    </subcellularLocation>
</comment>
<dbReference type="SUPFAM" id="SSF158472">
    <property type="entry name" value="HAMP domain-like"/>
    <property type="match status" value="1"/>
</dbReference>
<dbReference type="GO" id="GO:0005886">
    <property type="term" value="C:plasma membrane"/>
    <property type="evidence" value="ECO:0007669"/>
    <property type="project" value="UniProtKB-SubCell"/>
</dbReference>
<dbReference type="InterPro" id="IPR003594">
    <property type="entry name" value="HATPase_dom"/>
</dbReference>
<dbReference type="Pfam" id="PF01590">
    <property type="entry name" value="GAF"/>
    <property type="match status" value="1"/>
</dbReference>
<dbReference type="InterPro" id="IPR029016">
    <property type="entry name" value="GAF-like_dom_sf"/>
</dbReference>
<keyword evidence="10 14" id="KW-0067">ATP-binding</keyword>
<keyword evidence="4 14" id="KW-0997">Cell inner membrane</keyword>
<dbReference type="InterPro" id="IPR003660">
    <property type="entry name" value="HAMP_dom"/>
</dbReference>
<dbReference type="SUPFAM" id="SSF55781">
    <property type="entry name" value="GAF domain-like"/>
    <property type="match status" value="1"/>
</dbReference>
<dbReference type="InterPro" id="IPR029095">
    <property type="entry name" value="NarX-like_N"/>
</dbReference>
<dbReference type="PANTHER" id="PTHR24421:SF51">
    <property type="entry name" value="NITRATE_NITRITE SENSOR PROTEIN NARX"/>
    <property type="match status" value="1"/>
</dbReference>
<evidence type="ECO:0000256" key="13">
    <source>
        <dbReference type="ARBA" id="ARBA00023136"/>
    </source>
</evidence>
<dbReference type="PROSITE" id="PS50109">
    <property type="entry name" value="HIS_KIN"/>
    <property type="match status" value="1"/>
</dbReference>
<dbReference type="InterPro" id="IPR036890">
    <property type="entry name" value="HATPase_C_sf"/>
</dbReference>
<dbReference type="Gene3D" id="1.20.5.1930">
    <property type="match status" value="1"/>
</dbReference>
<accession>A0A2A2F9N9</accession>
<comment type="caution">
    <text evidence="18">The sequence shown here is derived from an EMBL/GenBank/DDBJ whole genome shotgun (WGS) entry which is preliminary data.</text>
</comment>
<dbReference type="CDD" id="cd16917">
    <property type="entry name" value="HATPase_UhpB-NarQ-NarX-like"/>
    <property type="match status" value="1"/>
</dbReference>
<evidence type="ECO:0000256" key="11">
    <source>
        <dbReference type="ARBA" id="ARBA00022989"/>
    </source>
</evidence>
<dbReference type="PROSITE" id="PS50885">
    <property type="entry name" value="HAMP"/>
    <property type="match status" value="1"/>
</dbReference>
<dbReference type="InterPro" id="IPR016380">
    <property type="entry name" value="Sig_transdc_His_kin_NarX/NarQ"/>
</dbReference>
<evidence type="ECO:0000256" key="2">
    <source>
        <dbReference type="ARBA" id="ARBA00004429"/>
    </source>
</evidence>
<evidence type="ECO:0000256" key="14">
    <source>
        <dbReference type="PIRNR" id="PIRNR003167"/>
    </source>
</evidence>
<dbReference type="CDD" id="cd06225">
    <property type="entry name" value="HAMP"/>
    <property type="match status" value="1"/>
</dbReference>
<dbReference type="GO" id="GO:0000155">
    <property type="term" value="F:phosphorelay sensor kinase activity"/>
    <property type="evidence" value="ECO:0007669"/>
    <property type="project" value="UniProtKB-UniRule"/>
</dbReference>
<comment type="catalytic activity">
    <reaction evidence="1 14">
        <text>ATP + protein L-histidine = ADP + protein N-phospho-L-histidine.</text>
        <dbReference type="EC" id="2.7.13.3"/>
    </reaction>
</comment>
<evidence type="ECO:0000256" key="9">
    <source>
        <dbReference type="ARBA" id="ARBA00022777"/>
    </source>
</evidence>
<evidence type="ECO:0000256" key="15">
    <source>
        <dbReference type="SAM" id="Phobius"/>
    </source>
</evidence>
<sequence length="610" mass="68021">MRLFRDSLIARIGMALAAVVILALINIGVSLAISASARGDAAAINHSGLVRMELQRLVTLGEAEAGPERIQDQMQQITARLESPLLNSAMPGLAHPVTAQYQRVRLTWLALIRPVYSEVLRGSAAGLPLKGTAVFIQEVDALVAALEARAESRIALLGMVQVLSLILTLAVVVVLFLDVRRRVVEPLNRLLTMARAAARQDFSQRTGFRGQDELAVLGRTFDQMSESLSRRYADLESQAAARTEELERSHRALQLLHSASRSLYGATDLCEGSVPLLQQLEGLLDIGPVSLYLHEQENDASFEAVTTFAHARPEHCRSFNCDACLTGCHTFEDQPEEHRKRLLLPVRTGDDLVGTLEVWYERDRTLQHHERQLLETLADQLGTAVYLSRRMTEQQRLTLMEERTVIARELHDSLAQSLSYLKMQVARLQKLQQESGREVDAREEEVIHELRNGLNNGYRQLRELLTTFRLQFDSPGLEEALNRTVSEFSERLGYPVSLEYDMPPRMFSPNEEIHVLQIVREALANVLKHADATEASVCVYQRNGSLRVVVRDNGVGLPDGGAPPSHYGIVIMRDRSQTLGGELSMRNRDEGGAEVRLMIPQNNSGLIQAS</sequence>
<feature type="domain" description="Histidine kinase" evidence="16">
    <location>
        <begin position="405"/>
        <end position="603"/>
    </location>
</feature>
<keyword evidence="12 14" id="KW-0902">Two-component regulatory system</keyword>
<evidence type="ECO:0000256" key="10">
    <source>
        <dbReference type="ARBA" id="ARBA00022840"/>
    </source>
</evidence>
<dbReference type="Gene3D" id="3.30.450.40">
    <property type="match status" value="1"/>
</dbReference>
<evidence type="ECO:0000256" key="6">
    <source>
        <dbReference type="ARBA" id="ARBA00022679"/>
    </source>
</evidence>
<keyword evidence="19" id="KW-1185">Reference proteome</keyword>
<feature type="transmembrane region" description="Helical" evidence="15">
    <location>
        <begin position="154"/>
        <end position="177"/>
    </location>
</feature>
<dbReference type="Pfam" id="PF00672">
    <property type="entry name" value="HAMP"/>
    <property type="match status" value="1"/>
</dbReference>
<evidence type="ECO:0000256" key="7">
    <source>
        <dbReference type="ARBA" id="ARBA00022692"/>
    </source>
</evidence>
<evidence type="ECO:0000313" key="19">
    <source>
        <dbReference type="Proteomes" id="UP000218896"/>
    </source>
</evidence>
<dbReference type="Gene3D" id="1.20.120.960">
    <property type="entry name" value="Histidine kinase NarX, sensor domain"/>
    <property type="match status" value="1"/>
</dbReference>
<dbReference type="InterPro" id="IPR005467">
    <property type="entry name" value="His_kinase_dom"/>
</dbReference>
<dbReference type="InterPro" id="IPR011712">
    <property type="entry name" value="Sig_transdc_His_kin_sub3_dim/P"/>
</dbReference>
<gene>
    <name evidence="18" type="ORF">CK501_03505</name>
</gene>
<keyword evidence="5" id="KW-0597">Phosphoprotein</keyword>
<dbReference type="OrthoDB" id="9811306at2"/>
<reference evidence="18 19" key="1">
    <citation type="submission" date="2017-08" db="EMBL/GenBank/DDBJ databases">
        <title>Halovibrio sewagensis sp. nov., isolated from wastewater of high salinity.</title>
        <authorList>
            <person name="Dong X."/>
            <person name="Zhang G."/>
        </authorList>
    </citation>
    <scope>NUCLEOTIDE SEQUENCE [LARGE SCALE GENOMIC DNA]</scope>
    <source>
        <strain evidence="18 19">YL5-2</strain>
    </source>
</reference>
<keyword evidence="6 14" id="KW-0808">Transferase</keyword>
<keyword evidence="9 14" id="KW-0418">Kinase</keyword>
<dbReference type="EMBL" id="NSKD01000001">
    <property type="protein sequence ID" value="PAU82221.1"/>
    <property type="molecule type" value="Genomic_DNA"/>
</dbReference>
<keyword evidence="7 15" id="KW-0812">Transmembrane</keyword>
<evidence type="ECO:0000256" key="8">
    <source>
        <dbReference type="ARBA" id="ARBA00022741"/>
    </source>
</evidence>
<evidence type="ECO:0000259" key="17">
    <source>
        <dbReference type="PROSITE" id="PS50885"/>
    </source>
</evidence>
<dbReference type="InterPro" id="IPR003018">
    <property type="entry name" value="GAF"/>
</dbReference>
<dbReference type="PIRSF" id="PIRSF003167">
    <property type="entry name" value="STHK_NarX/NarQ"/>
    <property type="match status" value="1"/>
</dbReference>
<dbReference type="Pfam" id="PF13675">
    <property type="entry name" value="PilJ"/>
    <property type="match status" value="1"/>
</dbReference>
<dbReference type="AlphaFoldDB" id="A0A2A2F9N9"/>
<dbReference type="PANTHER" id="PTHR24421">
    <property type="entry name" value="NITRATE/NITRITE SENSOR PROTEIN NARX-RELATED"/>
    <property type="match status" value="1"/>
</dbReference>
<evidence type="ECO:0000256" key="1">
    <source>
        <dbReference type="ARBA" id="ARBA00000085"/>
    </source>
</evidence>
<dbReference type="GO" id="GO:0046983">
    <property type="term" value="F:protein dimerization activity"/>
    <property type="evidence" value="ECO:0007669"/>
    <property type="project" value="UniProtKB-UniRule"/>
</dbReference>
<dbReference type="Pfam" id="PF02518">
    <property type="entry name" value="HATPase_c"/>
    <property type="match status" value="1"/>
</dbReference>
<evidence type="ECO:0000259" key="16">
    <source>
        <dbReference type="PROSITE" id="PS50109"/>
    </source>
</evidence>
<dbReference type="InterPro" id="IPR050482">
    <property type="entry name" value="Sensor_HK_TwoCompSys"/>
</dbReference>
<keyword evidence="13 14" id="KW-0472">Membrane</keyword>
<evidence type="ECO:0000256" key="12">
    <source>
        <dbReference type="ARBA" id="ARBA00023012"/>
    </source>
</evidence>
<dbReference type="GO" id="GO:0005524">
    <property type="term" value="F:ATP binding"/>
    <property type="evidence" value="ECO:0007669"/>
    <property type="project" value="UniProtKB-UniRule"/>
</dbReference>
<organism evidence="18 19">
    <name type="scientific">Halovibrio salipaludis</name>
    <dbReference type="NCBI Taxonomy" id="2032626"/>
    <lineage>
        <taxon>Bacteria</taxon>
        <taxon>Pseudomonadati</taxon>
        <taxon>Pseudomonadota</taxon>
        <taxon>Gammaproteobacteria</taxon>
        <taxon>Oceanospirillales</taxon>
        <taxon>Halomonadaceae</taxon>
        <taxon>Halovibrio</taxon>
    </lineage>
</organism>
<keyword evidence="11 15" id="KW-1133">Transmembrane helix</keyword>
<dbReference type="SMART" id="SM00065">
    <property type="entry name" value="GAF"/>
    <property type="match status" value="1"/>
</dbReference>
<evidence type="ECO:0000256" key="5">
    <source>
        <dbReference type="ARBA" id="ARBA00022553"/>
    </source>
</evidence>
<dbReference type="Pfam" id="PF07730">
    <property type="entry name" value="HisKA_3"/>
    <property type="match status" value="1"/>
</dbReference>
<feature type="transmembrane region" description="Helical" evidence="15">
    <location>
        <begin position="12"/>
        <end position="33"/>
    </location>
</feature>
<dbReference type="Gene3D" id="1.10.8.500">
    <property type="entry name" value="HAMP domain in histidine kinase"/>
    <property type="match status" value="1"/>
</dbReference>
<dbReference type="InterPro" id="IPR042295">
    <property type="entry name" value="NarX-like_N_sf"/>
</dbReference>